<evidence type="ECO:0000256" key="1">
    <source>
        <dbReference type="ARBA" id="ARBA00004196"/>
    </source>
</evidence>
<dbReference type="GO" id="GO:0016491">
    <property type="term" value="F:oxidoreductase activity"/>
    <property type="evidence" value="ECO:0007669"/>
    <property type="project" value="InterPro"/>
</dbReference>
<name>A0A517Z0I6_9PLAN</name>
<keyword evidence="6" id="KW-0732">Signal</keyword>
<feature type="region of interest" description="Disordered" evidence="5">
    <location>
        <begin position="375"/>
        <end position="394"/>
    </location>
</feature>
<keyword evidence="9" id="KW-1185">Reference proteome</keyword>
<dbReference type="EMBL" id="CP036275">
    <property type="protein sequence ID" value="QDU35919.1"/>
    <property type="molecule type" value="Genomic_DNA"/>
</dbReference>
<dbReference type="InterPro" id="IPR013766">
    <property type="entry name" value="Thioredoxin_domain"/>
</dbReference>
<evidence type="ECO:0000256" key="3">
    <source>
        <dbReference type="ARBA" id="ARBA00023157"/>
    </source>
</evidence>
<gene>
    <name evidence="8" type="primary">resA_1</name>
    <name evidence="8" type="ORF">Mal4_02010</name>
</gene>
<evidence type="ECO:0000256" key="5">
    <source>
        <dbReference type="SAM" id="MobiDB-lite"/>
    </source>
</evidence>
<comment type="subcellular location">
    <subcellularLocation>
        <location evidence="1">Cell envelope</location>
    </subcellularLocation>
</comment>
<dbReference type="SUPFAM" id="SSF52833">
    <property type="entry name" value="Thioredoxin-like"/>
    <property type="match status" value="1"/>
</dbReference>
<sequence length="394" mass="43504" precursor="true">MPCPGLPTSFRPTALLRLLLVGLILSAPIAVATADDKPDADPYAIPEGDNPTALALYLRGLMRMFPEDRTEEGLRQHFGKLSEIATEVLSRDIDEDTALMAVRIKFGSLTILSQQLGDKDAAAELAKFTTKLKQDDRPAVAKEGERLDLILRLNRIDQLTDAEQQKLVDDVAARLQEGELDDEKLTLATQTARGLEDVDRELAASAYRLFAKYMSARGDDRLAEEVVRFEGAARRLSLPGNTMQVAGTTLEGESFELESLKGKVVLVDFWATWCPPCIAELPHLKKLYEQYHDRGFEIVGITLDENRERLDQFLAQQELPWTTLFEPDADKQGWANPNVVRYGVSAIPTAILVDQEGKVVSLRAYGEELDQKLTELLGPPPADAAATTSSTTSP</sequence>
<dbReference type="PANTHER" id="PTHR42852">
    <property type="entry name" value="THIOL:DISULFIDE INTERCHANGE PROTEIN DSBE"/>
    <property type="match status" value="1"/>
</dbReference>
<dbReference type="Gene3D" id="3.40.30.10">
    <property type="entry name" value="Glutaredoxin"/>
    <property type="match status" value="1"/>
</dbReference>
<accession>A0A517Z0I6</accession>
<feature type="domain" description="Thioredoxin" evidence="7">
    <location>
        <begin position="236"/>
        <end position="378"/>
    </location>
</feature>
<dbReference type="Proteomes" id="UP000320496">
    <property type="component" value="Chromosome"/>
</dbReference>
<protein>
    <submittedName>
        <fullName evidence="8">Thiol-disulfide oxidoreductase ResA</fullName>
    </submittedName>
</protein>
<dbReference type="InterPro" id="IPR013740">
    <property type="entry name" value="Redoxin"/>
</dbReference>
<evidence type="ECO:0000256" key="2">
    <source>
        <dbReference type="ARBA" id="ARBA00022748"/>
    </source>
</evidence>
<dbReference type="GO" id="GO:0030313">
    <property type="term" value="C:cell envelope"/>
    <property type="evidence" value="ECO:0007669"/>
    <property type="project" value="UniProtKB-SubCell"/>
</dbReference>
<evidence type="ECO:0000256" key="6">
    <source>
        <dbReference type="SAM" id="SignalP"/>
    </source>
</evidence>
<dbReference type="Pfam" id="PF08534">
    <property type="entry name" value="Redoxin"/>
    <property type="match status" value="1"/>
</dbReference>
<evidence type="ECO:0000313" key="8">
    <source>
        <dbReference type="EMBL" id="QDU35919.1"/>
    </source>
</evidence>
<proteinExistence type="predicted"/>
<dbReference type="CDD" id="cd02966">
    <property type="entry name" value="TlpA_like_family"/>
    <property type="match status" value="1"/>
</dbReference>
<keyword evidence="4" id="KW-0676">Redox-active center</keyword>
<reference evidence="8 9" key="1">
    <citation type="submission" date="2019-02" db="EMBL/GenBank/DDBJ databases">
        <title>Deep-cultivation of Planctomycetes and their phenomic and genomic characterization uncovers novel biology.</title>
        <authorList>
            <person name="Wiegand S."/>
            <person name="Jogler M."/>
            <person name="Boedeker C."/>
            <person name="Pinto D."/>
            <person name="Vollmers J."/>
            <person name="Rivas-Marin E."/>
            <person name="Kohn T."/>
            <person name="Peeters S.H."/>
            <person name="Heuer A."/>
            <person name="Rast P."/>
            <person name="Oberbeckmann S."/>
            <person name="Bunk B."/>
            <person name="Jeske O."/>
            <person name="Meyerdierks A."/>
            <person name="Storesund J.E."/>
            <person name="Kallscheuer N."/>
            <person name="Luecker S."/>
            <person name="Lage O.M."/>
            <person name="Pohl T."/>
            <person name="Merkel B.J."/>
            <person name="Hornburger P."/>
            <person name="Mueller R.-W."/>
            <person name="Bruemmer F."/>
            <person name="Labrenz M."/>
            <person name="Spormann A.M."/>
            <person name="Op den Camp H."/>
            <person name="Overmann J."/>
            <person name="Amann R."/>
            <person name="Jetten M.S.M."/>
            <person name="Mascher T."/>
            <person name="Medema M.H."/>
            <person name="Devos D.P."/>
            <person name="Kaster A.-K."/>
            <person name="Ovreas L."/>
            <person name="Rohde M."/>
            <person name="Galperin M.Y."/>
            <person name="Jogler C."/>
        </authorList>
    </citation>
    <scope>NUCLEOTIDE SEQUENCE [LARGE SCALE GENOMIC DNA]</scope>
    <source>
        <strain evidence="8 9">Mal4</strain>
    </source>
</reference>
<dbReference type="InterPro" id="IPR036249">
    <property type="entry name" value="Thioredoxin-like_sf"/>
</dbReference>
<feature type="chain" id="PRO_5021974667" evidence="6">
    <location>
        <begin position="33"/>
        <end position="394"/>
    </location>
</feature>
<keyword evidence="3" id="KW-1015">Disulfide bond</keyword>
<evidence type="ECO:0000259" key="7">
    <source>
        <dbReference type="PROSITE" id="PS51352"/>
    </source>
</evidence>
<dbReference type="InterPro" id="IPR050553">
    <property type="entry name" value="Thioredoxin_ResA/DsbE_sf"/>
</dbReference>
<evidence type="ECO:0000256" key="4">
    <source>
        <dbReference type="ARBA" id="ARBA00023284"/>
    </source>
</evidence>
<dbReference type="GO" id="GO:0017004">
    <property type="term" value="P:cytochrome complex assembly"/>
    <property type="evidence" value="ECO:0007669"/>
    <property type="project" value="UniProtKB-KW"/>
</dbReference>
<dbReference type="PANTHER" id="PTHR42852:SF6">
    <property type="entry name" value="THIOL:DISULFIDE INTERCHANGE PROTEIN DSBE"/>
    <property type="match status" value="1"/>
</dbReference>
<dbReference type="RefSeq" id="WP_197443972.1">
    <property type="nucleotide sequence ID" value="NZ_CP036275.1"/>
</dbReference>
<dbReference type="KEGG" id="mri:Mal4_02010"/>
<dbReference type="PROSITE" id="PS51352">
    <property type="entry name" value="THIOREDOXIN_2"/>
    <property type="match status" value="1"/>
</dbReference>
<evidence type="ECO:0000313" key="9">
    <source>
        <dbReference type="Proteomes" id="UP000320496"/>
    </source>
</evidence>
<feature type="signal peptide" evidence="6">
    <location>
        <begin position="1"/>
        <end position="32"/>
    </location>
</feature>
<organism evidence="8 9">
    <name type="scientific">Maioricimonas rarisocia</name>
    <dbReference type="NCBI Taxonomy" id="2528026"/>
    <lineage>
        <taxon>Bacteria</taxon>
        <taxon>Pseudomonadati</taxon>
        <taxon>Planctomycetota</taxon>
        <taxon>Planctomycetia</taxon>
        <taxon>Planctomycetales</taxon>
        <taxon>Planctomycetaceae</taxon>
        <taxon>Maioricimonas</taxon>
    </lineage>
</organism>
<keyword evidence="2" id="KW-0201">Cytochrome c-type biogenesis</keyword>
<feature type="compositionally biased region" description="Low complexity" evidence="5">
    <location>
        <begin position="383"/>
        <end position="394"/>
    </location>
</feature>
<dbReference type="AlphaFoldDB" id="A0A517Z0I6"/>